<reference evidence="2" key="2">
    <citation type="journal article" date="2021" name="World Allergy Organ. J.">
        <title>Chromosome-level assembly of Dermatophagoides farinae genome and transcriptome reveals two novel allergens Der f 37 and Der f 39.</title>
        <authorList>
            <person name="Chen J."/>
            <person name="Cai Z."/>
            <person name="Fan D."/>
            <person name="Hu J."/>
            <person name="Hou Y."/>
            <person name="He Y."/>
            <person name="Zhang Z."/>
            <person name="Zhao Z."/>
            <person name="Gao P."/>
            <person name="Hu W."/>
            <person name="Sun J."/>
            <person name="Li J."/>
            <person name="Ji K."/>
        </authorList>
    </citation>
    <scope>NUCLEOTIDE SEQUENCE</scope>
    <source>
        <strain evidence="2">JKM2019</strain>
    </source>
</reference>
<organism evidence="2">
    <name type="scientific">Dermatophagoides farinae</name>
    <name type="common">American house dust mite</name>
    <dbReference type="NCBI Taxonomy" id="6954"/>
    <lineage>
        <taxon>Eukaryota</taxon>
        <taxon>Metazoa</taxon>
        <taxon>Ecdysozoa</taxon>
        <taxon>Arthropoda</taxon>
        <taxon>Chelicerata</taxon>
        <taxon>Arachnida</taxon>
        <taxon>Acari</taxon>
        <taxon>Acariformes</taxon>
        <taxon>Sarcoptiformes</taxon>
        <taxon>Astigmata</taxon>
        <taxon>Psoroptidia</taxon>
        <taxon>Analgoidea</taxon>
        <taxon>Pyroglyphidae</taxon>
        <taxon>Dermatophagoidinae</taxon>
        <taxon>Dermatophagoides</taxon>
    </lineage>
</organism>
<protein>
    <submittedName>
        <fullName evidence="2">2-oxoglutarate and iron-dependent oxygenase domain-containing protein 1-like protein</fullName>
    </submittedName>
</protein>
<evidence type="ECO:0000256" key="1">
    <source>
        <dbReference type="SAM" id="Phobius"/>
    </source>
</evidence>
<keyword evidence="1" id="KW-0472">Membrane</keyword>
<dbReference type="Proteomes" id="UP000828236">
    <property type="component" value="Unassembled WGS sequence"/>
</dbReference>
<dbReference type="EMBL" id="SDOV01000008">
    <property type="protein sequence ID" value="KAH7638217.1"/>
    <property type="molecule type" value="Genomic_DNA"/>
</dbReference>
<feature type="transmembrane region" description="Helical" evidence="1">
    <location>
        <begin position="12"/>
        <end position="32"/>
    </location>
</feature>
<gene>
    <name evidence="2" type="ORF">HUG17_9322</name>
</gene>
<keyword evidence="1" id="KW-0812">Transmembrane</keyword>
<proteinExistence type="predicted"/>
<sequence length="201" mass="23017">MAITFHKIEYNIIRTMTTISIITLIILSVYHLNLTLEFLKKLIDHIEETDSVYERHASKNRTLAKMMFEPMQRTAHSMYEKHEPAILMNVVILTSVIAFSMAGLVAALRKHKIMLFIYAIALDLIYLTTFLYCARLPSLHCSLIVFVSIIVYLRVHHLWSKNSTDKVHLLQASTTTSTTTTSATMAADINHHDLMIKNNIV</sequence>
<dbReference type="AlphaFoldDB" id="A0A9D4NUK2"/>
<accession>A0A9D4NUK2</accession>
<evidence type="ECO:0000313" key="2">
    <source>
        <dbReference type="EMBL" id="KAH7638217.1"/>
    </source>
</evidence>
<dbReference type="OrthoDB" id="6509729at2759"/>
<comment type="caution">
    <text evidence="2">The sequence shown here is derived from an EMBL/GenBank/DDBJ whole genome shotgun (WGS) entry which is preliminary data.</text>
</comment>
<name>A0A9D4NUK2_DERFA</name>
<feature type="transmembrane region" description="Helical" evidence="1">
    <location>
        <begin position="86"/>
        <end position="106"/>
    </location>
</feature>
<reference evidence="2" key="1">
    <citation type="submission" date="2020-06" db="EMBL/GenBank/DDBJ databases">
        <authorList>
            <person name="Ji K."/>
            <person name="Li J."/>
        </authorList>
    </citation>
    <scope>NUCLEOTIDE SEQUENCE</scope>
    <source>
        <strain evidence="2">JKM2019</strain>
        <tissue evidence="2">Whole body</tissue>
    </source>
</reference>
<feature type="transmembrane region" description="Helical" evidence="1">
    <location>
        <begin position="137"/>
        <end position="155"/>
    </location>
</feature>
<keyword evidence="1" id="KW-1133">Transmembrane helix</keyword>
<feature type="transmembrane region" description="Helical" evidence="1">
    <location>
        <begin position="113"/>
        <end position="131"/>
    </location>
</feature>